<comment type="caution">
    <text evidence="2">The sequence shown here is derived from an EMBL/GenBank/DDBJ whole genome shotgun (WGS) entry which is preliminary data.</text>
</comment>
<feature type="compositionally biased region" description="Basic and acidic residues" evidence="1">
    <location>
        <begin position="39"/>
        <end position="60"/>
    </location>
</feature>
<dbReference type="EMBL" id="JARQWQ010000027">
    <property type="protein sequence ID" value="KAK2562975.1"/>
    <property type="molecule type" value="Genomic_DNA"/>
</dbReference>
<evidence type="ECO:0000313" key="2">
    <source>
        <dbReference type="EMBL" id="KAK2562975.1"/>
    </source>
</evidence>
<feature type="region of interest" description="Disordered" evidence="1">
    <location>
        <begin position="1"/>
        <end position="85"/>
    </location>
</feature>
<proteinExistence type="predicted"/>
<protein>
    <submittedName>
        <fullName evidence="2">Uncharacterized protein</fullName>
    </submittedName>
</protein>
<evidence type="ECO:0000313" key="3">
    <source>
        <dbReference type="Proteomes" id="UP001249851"/>
    </source>
</evidence>
<organism evidence="2 3">
    <name type="scientific">Acropora cervicornis</name>
    <name type="common">Staghorn coral</name>
    <dbReference type="NCBI Taxonomy" id="6130"/>
    <lineage>
        <taxon>Eukaryota</taxon>
        <taxon>Metazoa</taxon>
        <taxon>Cnidaria</taxon>
        <taxon>Anthozoa</taxon>
        <taxon>Hexacorallia</taxon>
        <taxon>Scleractinia</taxon>
        <taxon>Astrocoeniina</taxon>
        <taxon>Acroporidae</taxon>
        <taxon>Acropora</taxon>
    </lineage>
</organism>
<feature type="compositionally biased region" description="Polar residues" evidence="1">
    <location>
        <begin position="1"/>
        <end position="10"/>
    </location>
</feature>
<dbReference type="Proteomes" id="UP001249851">
    <property type="component" value="Unassembled WGS sequence"/>
</dbReference>
<gene>
    <name evidence="2" type="ORF">P5673_013968</name>
</gene>
<reference evidence="2" key="2">
    <citation type="journal article" date="2023" name="Science">
        <title>Genomic signatures of disease resistance in endangered staghorn corals.</title>
        <authorList>
            <person name="Vollmer S.V."/>
            <person name="Selwyn J.D."/>
            <person name="Despard B.A."/>
            <person name="Roesel C.L."/>
        </authorList>
    </citation>
    <scope>NUCLEOTIDE SEQUENCE</scope>
    <source>
        <strain evidence="2">K2</strain>
    </source>
</reference>
<evidence type="ECO:0000256" key="1">
    <source>
        <dbReference type="SAM" id="MobiDB-lite"/>
    </source>
</evidence>
<dbReference type="AlphaFoldDB" id="A0AAD9QL61"/>
<name>A0AAD9QL61_ACRCE</name>
<feature type="compositionally biased region" description="Basic and acidic residues" evidence="1">
    <location>
        <begin position="70"/>
        <end position="84"/>
    </location>
</feature>
<keyword evidence="3" id="KW-1185">Reference proteome</keyword>
<sequence length="144" mass="16856">MFNEAENYNNKTEHMKQTHVLAANNKRKQNIRQTNKYPSYDKKSESDAQKRNISLKESKKNPLSHSTKGQNDKRCPRKERREQTSKAVKFKSLEKADMLAWSDWLRCKVCSKSENMCFETVPHGTLGKSRVTWLSQNQNGVYML</sequence>
<accession>A0AAD9QL61</accession>
<reference evidence="2" key="1">
    <citation type="journal article" date="2023" name="G3 (Bethesda)">
        <title>Whole genome assembly and annotation of the endangered Caribbean coral Acropora cervicornis.</title>
        <authorList>
            <person name="Selwyn J.D."/>
            <person name="Vollmer S.V."/>
        </authorList>
    </citation>
    <scope>NUCLEOTIDE SEQUENCE</scope>
    <source>
        <strain evidence="2">K2</strain>
    </source>
</reference>